<dbReference type="SUPFAM" id="SSF56219">
    <property type="entry name" value="DNase I-like"/>
    <property type="match status" value="1"/>
</dbReference>
<comment type="caution">
    <text evidence="2">The sequence shown here is derived from an EMBL/GenBank/DDBJ whole genome shotgun (WGS) entry which is preliminary data.</text>
</comment>
<evidence type="ECO:0000313" key="2">
    <source>
        <dbReference type="EMBL" id="MDT0643207.1"/>
    </source>
</evidence>
<organism evidence="2 3">
    <name type="scientific">Autumnicola tepida</name>
    <dbReference type="NCBI Taxonomy" id="3075595"/>
    <lineage>
        <taxon>Bacteria</taxon>
        <taxon>Pseudomonadati</taxon>
        <taxon>Bacteroidota</taxon>
        <taxon>Flavobacteriia</taxon>
        <taxon>Flavobacteriales</taxon>
        <taxon>Flavobacteriaceae</taxon>
        <taxon>Autumnicola</taxon>
    </lineage>
</organism>
<gene>
    <name evidence="2" type="ORF">RM553_10245</name>
</gene>
<keyword evidence="2" id="KW-0540">Nuclease</keyword>
<dbReference type="PANTHER" id="PTHR12121">
    <property type="entry name" value="CARBON CATABOLITE REPRESSOR PROTEIN 4"/>
    <property type="match status" value="1"/>
</dbReference>
<name>A0ABU3CA39_9FLAO</name>
<keyword evidence="3" id="KW-1185">Reference proteome</keyword>
<dbReference type="CDD" id="cd09083">
    <property type="entry name" value="EEP-1"/>
    <property type="match status" value="1"/>
</dbReference>
<dbReference type="Pfam" id="PF03372">
    <property type="entry name" value="Exo_endo_phos"/>
    <property type="match status" value="1"/>
</dbReference>
<dbReference type="EMBL" id="JAVRHQ010000011">
    <property type="protein sequence ID" value="MDT0643207.1"/>
    <property type="molecule type" value="Genomic_DNA"/>
</dbReference>
<dbReference type="InterPro" id="IPR005135">
    <property type="entry name" value="Endo/exonuclease/phosphatase"/>
</dbReference>
<proteinExistence type="predicted"/>
<dbReference type="Gene3D" id="3.60.10.10">
    <property type="entry name" value="Endonuclease/exonuclease/phosphatase"/>
    <property type="match status" value="1"/>
</dbReference>
<evidence type="ECO:0000259" key="1">
    <source>
        <dbReference type="Pfam" id="PF03372"/>
    </source>
</evidence>
<dbReference type="InterPro" id="IPR050410">
    <property type="entry name" value="CCR4/nocturin_mRNA_transcr"/>
</dbReference>
<keyword evidence="2" id="KW-0378">Hydrolase</keyword>
<evidence type="ECO:0000313" key="3">
    <source>
        <dbReference type="Proteomes" id="UP001262889"/>
    </source>
</evidence>
<reference evidence="2 3" key="1">
    <citation type="submission" date="2023-09" db="EMBL/GenBank/DDBJ databases">
        <authorList>
            <person name="Rey-Velasco X."/>
        </authorList>
    </citation>
    <scope>NUCLEOTIDE SEQUENCE [LARGE SCALE GENOMIC DNA]</scope>
    <source>
        <strain evidence="2 3">F363</strain>
    </source>
</reference>
<keyword evidence="2" id="KW-0255">Endonuclease</keyword>
<accession>A0ABU3CA39</accession>
<dbReference type="Proteomes" id="UP001262889">
    <property type="component" value="Unassembled WGS sequence"/>
</dbReference>
<feature type="domain" description="Endonuclease/exonuclease/phosphatase" evidence="1">
    <location>
        <begin position="4"/>
        <end position="247"/>
    </location>
</feature>
<sequence length="257" mass="30001">MKVMTYNIKYANEDDGENSWSFRKEALTGLLKFFEPDIIGLQEALQEQLAYFQDNLKRYEYVGVARKDGKTEGEFSPVLYRSDKFEVLHSDTFWLSETPEKPSKGWDAAYPRICTYAIFKHKETGKKFCFFNTHFDHRGDEARKKSARLIYKKTEELNKENLPVILTGDLNLEPQAEGVQYLAEKFLDSREACKTESFGPEKTFNAYHLDDAPISRIDYIFISREGVEIEKYGVLNNSYDQKYPSDHFPVMVELQLK</sequence>
<dbReference type="GO" id="GO:0004519">
    <property type="term" value="F:endonuclease activity"/>
    <property type="evidence" value="ECO:0007669"/>
    <property type="project" value="UniProtKB-KW"/>
</dbReference>
<dbReference type="InterPro" id="IPR036691">
    <property type="entry name" value="Endo/exonu/phosph_ase_sf"/>
</dbReference>
<protein>
    <submittedName>
        <fullName evidence="2">Endonuclease/exonuclease/phosphatase family protein</fullName>
    </submittedName>
</protein>
<dbReference type="PANTHER" id="PTHR12121:SF36">
    <property type="entry name" value="ENDONUCLEASE_EXONUCLEASE_PHOSPHATASE DOMAIN-CONTAINING PROTEIN"/>
    <property type="match status" value="1"/>
</dbReference>
<dbReference type="RefSeq" id="WP_311534829.1">
    <property type="nucleotide sequence ID" value="NZ_JAVRHQ010000011.1"/>
</dbReference>